<keyword evidence="2 4" id="KW-0560">Oxidoreductase</keyword>
<dbReference type="Pfam" id="PF00389">
    <property type="entry name" value="2-Hacid_dh"/>
    <property type="match status" value="1"/>
</dbReference>
<feature type="domain" description="D-isomer specific 2-hydroxyacid dehydrogenase NAD-binding" evidence="6">
    <location>
        <begin position="136"/>
        <end position="312"/>
    </location>
</feature>
<dbReference type="EMBL" id="CP051006">
    <property type="protein sequence ID" value="QNT93037.1"/>
    <property type="molecule type" value="Genomic_DNA"/>
</dbReference>
<feature type="domain" description="D-isomer specific 2-hydroxyacid dehydrogenase catalytic" evidence="5">
    <location>
        <begin position="56"/>
        <end position="343"/>
    </location>
</feature>
<evidence type="ECO:0000313" key="7">
    <source>
        <dbReference type="EMBL" id="QNT93037.1"/>
    </source>
</evidence>
<dbReference type="Pfam" id="PF02826">
    <property type="entry name" value="2-Hacid_dh_C"/>
    <property type="match status" value="1"/>
</dbReference>
<dbReference type="InterPro" id="IPR050223">
    <property type="entry name" value="D-isomer_2-hydroxyacid_DH"/>
</dbReference>
<dbReference type="GO" id="GO:0016618">
    <property type="term" value="F:hydroxypyruvate reductase [NAD(P)H] activity"/>
    <property type="evidence" value="ECO:0007669"/>
    <property type="project" value="TreeGrafter"/>
</dbReference>
<dbReference type="KEGG" id="sgf:HEP81_02721"/>
<gene>
    <name evidence="7" type="ORF">HEP81_02721</name>
</gene>
<dbReference type="GO" id="GO:0051287">
    <property type="term" value="F:NAD binding"/>
    <property type="evidence" value="ECO:0007669"/>
    <property type="project" value="InterPro"/>
</dbReference>
<organism evidence="7 8">
    <name type="scientific">Streptomyces griseofuscus</name>
    <dbReference type="NCBI Taxonomy" id="146922"/>
    <lineage>
        <taxon>Bacteria</taxon>
        <taxon>Bacillati</taxon>
        <taxon>Actinomycetota</taxon>
        <taxon>Actinomycetes</taxon>
        <taxon>Kitasatosporales</taxon>
        <taxon>Streptomycetaceae</taxon>
        <taxon>Streptomyces</taxon>
    </lineage>
</organism>
<evidence type="ECO:0000259" key="6">
    <source>
        <dbReference type="Pfam" id="PF02826"/>
    </source>
</evidence>
<dbReference type="GO" id="GO:0030267">
    <property type="term" value="F:glyoxylate reductase (NADPH) activity"/>
    <property type="evidence" value="ECO:0007669"/>
    <property type="project" value="TreeGrafter"/>
</dbReference>
<dbReference type="SUPFAM" id="SSF52283">
    <property type="entry name" value="Formate/glycerate dehydrogenase catalytic domain-like"/>
    <property type="match status" value="1"/>
</dbReference>
<evidence type="ECO:0000256" key="3">
    <source>
        <dbReference type="ARBA" id="ARBA00023027"/>
    </source>
</evidence>
<evidence type="ECO:0000256" key="1">
    <source>
        <dbReference type="ARBA" id="ARBA00005854"/>
    </source>
</evidence>
<dbReference type="AlphaFoldDB" id="A0A7H1PYA7"/>
<evidence type="ECO:0000256" key="2">
    <source>
        <dbReference type="ARBA" id="ARBA00023002"/>
    </source>
</evidence>
<dbReference type="Gene3D" id="3.40.50.720">
    <property type="entry name" value="NAD(P)-binding Rossmann-like Domain"/>
    <property type="match status" value="2"/>
</dbReference>
<protein>
    <submittedName>
        <fullName evidence="7">Hydroxyacid dehydrogenase</fullName>
    </submittedName>
</protein>
<dbReference type="PANTHER" id="PTHR10996">
    <property type="entry name" value="2-HYDROXYACID DEHYDROGENASE-RELATED"/>
    <property type="match status" value="1"/>
</dbReference>
<dbReference type="InterPro" id="IPR006140">
    <property type="entry name" value="D-isomer_DH_NAD-bd"/>
</dbReference>
<evidence type="ECO:0000313" key="8">
    <source>
        <dbReference type="Proteomes" id="UP000516422"/>
    </source>
</evidence>
<dbReference type="SUPFAM" id="SSF51735">
    <property type="entry name" value="NAD(P)-binding Rossmann-fold domains"/>
    <property type="match status" value="1"/>
</dbReference>
<dbReference type="GO" id="GO:0005829">
    <property type="term" value="C:cytosol"/>
    <property type="evidence" value="ECO:0007669"/>
    <property type="project" value="TreeGrafter"/>
</dbReference>
<evidence type="ECO:0000256" key="4">
    <source>
        <dbReference type="RuleBase" id="RU003719"/>
    </source>
</evidence>
<dbReference type="PROSITE" id="PS00670">
    <property type="entry name" value="D_2_HYDROXYACID_DH_2"/>
    <property type="match status" value="1"/>
</dbReference>
<dbReference type="InterPro" id="IPR029753">
    <property type="entry name" value="D-isomer_DH_CS"/>
</dbReference>
<dbReference type="InterPro" id="IPR036291">
    <property type="entry name" value="NAD(P)-bd_dom_sf"/>
</dbReference>
<evidence type="ECO:0000259" key="5">
    <source>
        <dbReference type="Pfam" id="PF00389"/>
    </source>
</evidence>
<dbReference type="CDD" id="cd12167">
    <property type="entry name" value="2-Hacid_dh_8"/>
    <property type="match status" value="1"/>
</dbReference>
<accession>A0A7H1PYA7</accession>
<dbReference type="PANTHER" id="PTHR10996:SF178">
    <property type="entry name" value="2-HYDROXYACID DEHYDROGENASE YGL185C-RELATED"/>
    <property type="match status" value="1"/>
</dbReference>
<proteinExistence type="inferred from homology"/>
<comment type="similarity">
    <text evidence="1 4">Belongs to the D-isomer specific 2-hydroxyacid dehydrogenase family.</text>
</comment>
<reference evidence="7 8" key="1">
    <citation type="submission" date="2020-04" db="EMBL/GenBank/DDBJ databases">
        <title>Characterization and engineering of Streptomyces griseofuscus DSM40191 as a potential heterologous host for expression of BGCs.</title>
        <authorList>
            <person name="Gren T."/>
            <person name="Whitford C.M."/>
            <person name="Mohite O.S."/>
            <person name="Joergensen T.S."/>
            <person name="Nielsen J.B."/>
            <person name="Lee S.Y."/>
            <person name="Weber T."/>
        </authorList>
    </citation>
    <scope>NUCLEOTIDE SEQUENCE [LARGE SCALE GENOMIC DNA]</scope>
    <source>
        <strain evidence="7 8">DSM 40191</strain>
    </source>
</reference>
<dbReference type="InterPro" id="IPR006139">
    <property type="entry name" value="D-isomer_2_OHA_DH_cat_dom"/>
</dbReference>
<sequence length="352" mass="37967">MSDLPPAARRPRVLAPAPGRPRVLLAMQRDLLPLLLDPARTARLTGLADLDPTLVADDFTADGIAAELARAEVLFTFWGCPPLTPEVLAGAPRLRAVVHAAGSVKNFVTDACWERGIALSSAADANALPVAEYALAMILLANKRALTTRDRYRAVRGQVPWQHEYRDAGNYRRSVGIVGASRTGRRVIALLAPYDLALLLHDPYLDAAGARALGVEPVGLDELCARCDVVSLHAPALPETRHLIDERRLKLMPDGATLVNTARGALVDTGALTRELTSGRLNAVLDVTEPEILPPDSPLYDLDNVVLTPHIAGSLGGELHRMADSALDELERLAHGRPFAHPVVREQFERSA</sequence>
<keyword evidence="3" id="KW-0520">NAD</keyword>
<name>A0A7H1PYA7_9ACTN</name>
<dbReference type="Proteomes" id="UP000516422">
    <property type="component" value="Chromosome"/>
</dbReference>